<comment type="subunit">
    <text evidence="2">Monomer.</text>
</comment>
<evidence type="ECO:0000256" key="10">
    <source>
        <dbReference type="ARBA" id="ARBA00038489"/>
    </source>
</evidence>
<evidence type="ECO:0000256" key="12">
    <source>
        <dbReference type="PIRSR" id="PIRSR000239-1"/>
    </source>
</evidence>
<comment type="function">
    <text evidence="1">Thiol-specific peroxidase that catalyzes the reduction of hydrogen peroxide and organic hydroperoxides to water and alcohols, respectively. Plays a role in cell protection against oxidative stress by detoxifying peroxides and as sensor of hydrogen peroxide-mediated signaling events.</text>
</comment>
<feature type="active site" description="Cysteine sulfenic acid (-SOH) intermediate; for peroxidase activity" evidence="12">
    <location>
        <position position="47"/>
    </location>
</feature>
<dbReference type="Gene3D" id="3.40.30.10">
    <property type="entry name" value="Glutaredoxin"/>
    <property type="match status" value="1"/>
</dbReference>
<evidence type="ECO:0000256" key="1">
    <source>
        <dbReference type="ARBA" id="ARBA00003330"/>
    </source>
</evidence>
<dbReference type="InterPro" id="IPR050924">
    <property type="entry name" value="Peroxiredoxin_BCP/PrxQ"/>
</dbReference>
<dbReference type="RefSeq" id="WP_350242004.1">
    <property type="nucleotide sequence ID" value="NZ_CP158298.1"/>
</dbReference>
<keyword evidence="7" id="KW-1015">Disulfide bond</keyword>
<dbReference type="PANTHER" id="PTHR42801">
    <property type="entry name" value="THIOREDOXIN-DEPENDENT PEROXIDE REDUCTASE"/>
    <property type="match status" value="1"/>
</dbReference>
<evidence type="ECO:0000256" key="2">
    <source>
        <dbReference type="ARBA" id="ARBA00011245"/>
    </source>
</evidence>
<feature type="domain" description="Thioredoxin" evidence="13">
    <location>
        <begin position="5"/>
        <end position="158"/>
    </location>
</feature>
<dbReference type="SUPFAM" id="SSF52833">
    <property type="entry name" value="Thioredoxin-like"/>
    <property type="match status" value="1"/>
</dbReference>
<evidence type="ECO:0000256" key="8">
    <source>
        <dbReference type="ARBA" id="ARBA00023284"/>
    </source>
</evidence>
<evidence type="ECO:0000256" key="3">
    <source>
        <dbReference type="ARBA" id="ARBA00013017"/>
    </source>
</evidence>
<dbReference type="InterPro" id="IPR036249">
    <property type="entry name" value="Thioredoxin-like_sf"/>
</dbReference>
<sequence length="163" mass="18443">MSSSFTVGDLAPDFQMSSRKHQRQRLSDTQGRWTVLYFFPRANHPHCVMQSRRFQTIHEDFEAMGVSLIGVSVDTAEQQKNLSSFCTLAFPLVSDAGHEISRQYGVLASAEVEGETVTYARRETVLIDPAGRVAHHWKDVDPNTHAQQVLEHIGDLLGWPQHR</sequence>
<comment type="catalytic activity">
    <reaction evidence="11">
        <text>a hydroperoxide + [thioredoxin]-dithiol = an alcohol + [thioredoxin]-disulfide + H2O</text>
        <dbReference type="Rhea" id="RHEA:62620"/>
        <dbReference type="Rhea" id="RHEA-COMP:10698"/>
        <dbReference type="Rhea" id="RHEA-COMP:10700"/>
        <dbReference type="ChEBI" id="CHEBI:15377"/>
        <dbReference type="ChEBI" id="CHEBI:29950"/>
        <dbReference type="ChEBI" id="CHEBI:30879"/>
        <dbReference type="ChEBI" id="CHEBI:35924"/>
        <dbReference type="ChEBI" id="CHEBI:50058"/>
        <dbReference type="EC" id="1.11.1.24"/>
    </reaction>
</comment>
<proteinExistence type="inferred from homology"/>
<dbReference type="GO" id="GO:0008379">
    <property type="term" value="F:thioredoxin peroxidase activity"/>
    <property type="evidence" value="ECO:0007669"/>
    <property type="project" value="TreeGrafter"/>
</dbReference>
<geneLocation type="plasmid" evidence="14">
    <name>pDson03</name>
</geneLocation>
<evidence type="ECO:0000256" key="7">
    <source>
        <dbReference type="ARBA" id="ARBA00023157"/>
    </source>
</evidence>
<dbReference type="GO" id="GO:0034599">
    <property type="term" value="P:cellular response to oxidative stress"/>
    <property type="evidence" value="ECO:0007669"/>
    <property type="project" value="TreeGrafter"/>
</dbReference>
<evidence type="ECO:0000256" key="4">
    <source>
        <dbReference type="ARBA" id="ARBA00022559"/>
    </source>
</evidence>
<organism evidence="14">
    <name type="scientific">Deinococcus sonorensis KR-87</name>
    <dbReference type="NCBI Taxonomy" id="694439"/>
    <lineage>
        <taxon>Bacteria</taxon>
        <taxon>Thermotogati</taxon>
        <taxon>Deinococcota</taxon>
        <taxon>Deinococci</taxon>
        <taxon>Deinococcales</taxon>
        <taxon>Deinococcaceae</taxon>
        <taxon>Deinococcus</taxon>
    </lineage>
</organism>
<dbReference type="CDD" id="cd03017">
    <property type="entry name" value="PRX_BCP"/>
    <property type="match status" value="1"/>
</dbReference>
<dbReference type="EC" id="1.11.1.24" evidence="3"/>
<keyword evidence="5" id="KW-0049">Antioxidant</keyword>
<evidence type="ECO:0000256" key="6">
    <source>
        <dbReference type="ARBA" id="ARBA00023002"/>
    </source>
</evidence>
<protein>
    <recommendedName>
        <fullName evidence="3">thioredoxin-dependent peroxiredoxin</fullName>
        <ecNumber evidence="3">1.11.1.24</ecNumber>
    </recommendedName>
    <alternativeName>
        <fullName evidence="9">Thioredoxin peroxidase</fullName>
    </alternativeName>
</protein>
<dbReference type="InterPro" id="IPR013766">
    <property type="entry name" value="Thioredoxin_domain"/>
</dbReference>
<comment type="similarity">
    <text evidence="10">Belongs to the peroxiredoxin family. BCP/PrxQ subfamily.</text>
</comment>
<dbReference type="KEGG" id="dsc:ABOD76_04940"/>
<keyword evidence="4 14" id="KW-0575">Peroxidase</keyword>
<dbReference type="PIRSF" id="PIRSF000239">
    <property type="entry name" value="AHPC"/>
    <property type="match status" value="1"/>
</dbReference>
<keyword evidence="14" id="KW-0614">Plasmid</keyword>
<evidence type="ECO:0000259" key="13">
    <source>
        <dbReference type="PROSITE" id="PS51352"/>
    </source>
</evidence>
<keyword evidence="6 14" id="KW-0560">Oxidoreductase</keyword>
<evidence type="ECO:0000256" key="5">
    <source>
        <dbReference type="ARBA" id="ARBA00022862"/>
    </source>
</evidence>
<dbReference type="InterPro" id="IPR000866">
    <property type="entry name" value="AhpC/TSA"/>
</dbReference>
<dbReference type="PROSITE" id="PS51352">
    <property type="entry name" value="THIOREDOXIN_2"/>
    <property type="match status" value="1"/>
</dbReference>
<dbReference type="Pfam" id="PF00578">
    <property type="entry name" value="AhpC-TSA"/>
    <property type="match status" value="1"/>
</dbReference>
<gene>
    <name evidence="14" type="ORF">ABOD76_04940</name>
</gene>
<dbReference type="EMBL" id="CP158298">
    <property type="protein sequence ID" value="XBV84035.1"/>
    <property type="molecule type" value="Genomic_DNA"/>
</dbReference>
<evidence type="ECO:0000256" key="9">
    <source>
        <dbReference type="ARBA" id="ARBA00032824"/>
    </source>
</evidence>
<evidence type="ECO:0000313" key="14">
    <source>
        <dbReference type="EMBL" id="XBV84035.1"/>
    </source>
</evidence>
<accession>A0AAU7U6P3</accession>
<dbReference type="PANTHER" id="PTHR42801:SF4">
    <property type="entry name" value="AHPC_TSA FAMILY PROTEIN"/>
    <property type="match status" value="1"/>
</dbReference>
<keyword evidence="8" id="KW-0676">Redox-active center</keyword>
<dbReference type="AlphaFoldDB" id="A0AAU7U6P3"/>
<reference evidence="14" key="1">
    <citation type="submission" date="2024-06" db="EMBL/GenBank/DDBJ databases">
        <title>Draft Genome Sequence of Deinococcus sonorensis Type Strain KR-87, a Biofilm Producing Representative of the Genus Deinococcus.</title>
        <authorList>
            <person name="Boren L.S."/>
            <person name="Grosso R.A."/>
            <person name="Hugenberg-Cox A.N."/>
            <person name="Hill J.T.E."/>
            <person name="Albert C.M."/>
            <person name="Tuohy J.M."/>
        </authorList>
    </citation>
    <scope>NUCLEOTIDE SEQUENCE</scope>
    <source>
        <strain evidence="14">KR-87</strain>
        <plasmid evidence="14">pDson03</plasmid>
    </source>
</reference>
<name>A0AAU7U6P3_9DEIO</name>
<dbReference type="GO" id="GO:0045454">
    <property type="term" value="P:cell redox homeostasis"/>
    <property type="evidence" value="ECO:0007669"/>
    <property type="project" value="TreeGrafter"/>
</dbReference>
<dbReference type="GO" id="GO:0005737">
    <property type="term" value="C:cytoplasm"/>
    <property type="evidence" value="ECO:0007669"/>
    <property type="project" value="TreeGrafter"/>
</dbReference>
<dbReference type="InterPro" id="IPR024706">
    <property type="entry name" value="Peroxiredoxin_AhpC-typ"/>
</dbReference>
<evidence type="ECO:0000256" key="11">
    <source>
        <dbReference type="ARBA" id="ARBA00049091"/>
    </source>
</evidence>